<feature type="transmembrane region" description="Helical" evidence="6">
    <location>
        <begin position="59"/>
        <end position="80"/>
    </location>
</feature>
<name>A0A6A6S1K9_9PLEO</name>
<accession>A0A6A6S1K9</accession>
<dbReference type="OrthoDB" id="444631at2759"/>
<keyword evidence="3 6" id="KW-1133">Transmembrane helix</keyword>
<dbReference type="Proteomes" id="UP000799753">
    <property type="component" value="Unassembled WGS sequence"/>
</dbReference>
<evidence type="ECO:0000256" key="4">
    <source>
        <dbReference type="ARBA" id="ARBA00023136"/>
    </source>
</evidence>
<dbReference type="PANTHER" id="PTHR33048">
    <property type="entry name" value="PTH11-LIKE INTEGRAL MEMBRANE PROTEIN (AFU_ORTHOLOGUE AFUA_5G11245)"/>
    <property type="match status" value="1"/>
</dbReference>
<evidence type="ECO:0000256" key="5">
    <source>
        <dbReference type="ARBA" id="ARBA00038359"/>
    </source>
</evidence>
<gene>
    <name evidence="8" type="ORF">P280DRAFT_299953</name>
</gene>
<evidence type="ECO:0000256" key="1">
    <source>
        <dbReference type="ARBA" id="ARBA00004141"/>
    </source>
</evidence>
<feature type="transmembrane region" description="Helical" evidence="6">
    <location>
        <begin position="188"/>
        <end position="215"/>
    </location>
</feature>
<evidence type="ECO:0000259" key="7">
    <source>
        <dbReference type="Pfam" id="PF20684"/>
    </source>
</evidence>
<dbReference type="InterPro" id="IPR049326">
    <property type="entry name" value="Rhodopsin_dom_fungi"/>
</dbReference>
<proteinExistence type="inferred from homology"/>
<dbReference type="GO" id="GO:0016020">
    <property type="term" value="C:membrane"/>
    <property type="evidence" value="ECO:0007669"/>
    <property type="project" value="UniProtKB-SubCell"/>
</dbReference>
<evidence type="ECO:0000313" key="9">
    <source>
        <dbReference type="Proteomes" id="UP000799753"/>
    </source>
</evidence>
<evidence type="ECO:0000256" key="3">
    <source>
        <dbReference type="ARBA" id="ARBA00022989"/>
    </source>
</evidence>
<feature type="transmembrane region" description="Helical" evidence="6">
    <location>
        <begin position="109"/>
        <end position="127"/>
    </location>
</feature>
<dbReference type="Pfam" id="PF20684">
    <property type="entry name" value="Fung_rhodopsin"/>
    <property type="match status" value="1"/>
</dbReference>
<organism evidence="8 9">
    <name type="scientific">Massarina eburnea CBS 473.64</name>
    <dbReference type="NCBI Taxonomy" id="1395130"/>
    <lineage>
        <taxon>Eukaryota</taxon>
        <taxon>Fungi</taxon>
        <taxon>Dikarya</taxon>
        <taxon>Ascomycota</taxon>
        <taxon>Pezizomycotina</taxon>
        <taxon>Dothideomycetes</taxon>
        <taxon>Pleosporomycetidae</taxon>
        <taxon>Pleosporales</taxon>
        <taxon>Massarineae</taxon>
        <taxon>Massarinaceae</taxon>
        <taxon>Massarina</taxon>
    </lineage>
</organism>
<feature type="domain" description="Rhodopsin" evidence="7">
    <location>
        <begin position="43"/>
        <end position="266"/>
    </location>
</feature>
<keyword evidence="9" id="KW-1185">Reference proteome</keyword>
<comment type="subcellular location">
    <subcellularLocation>
        <location evidence="1">Membrane</location>
        <topology evidence="1">Multi-pass membrane protein</topology>
    </subcellularLocation>
</comment>
<dbReference type="InterPro" id="IPR052337">
    <property type="entry name" value="SAT4-like"/>
</dbReference>
<protein>
    <recommendedName>
        <fullName evidence="7">Rhodopsin domain-containing protein</fullName>
    </recommendedName>
</protein>
<dbReference type="PANTHER" id="PTHR33048:SF158">
    <property type="entry name" value="MEMBRANE PROTEIN PTH11-LIKE, PUTATIVE-RELATED"/>
    <property type="match status" value="1"/>
</dbReference>
<dbReference type="AlphaFoldDB" id="A0A6A6S1K9"/>
<sequence>MESPLRPPPPGHESNFTDTAFLGLPVVIAVSVCIPLILGFALVRIYARVLLKKWSFHDYLYCLSCLLGISYLAFAIPLTLSKPFGHHIWDIDAGILTKAPMSLLQAFDIFTGPVLWLNKVTIFGFLIRIFKPTRWFKNSAYVGIIATGLVFSAYTCTVSLACAPRPDYNVESYINGYRRDACSSPNGAYTVVSMITGIFDCLTNIYLLTAALVLNSSLNVTAKEARIAYLIHFIGTLACACGFAGVVFRIKSWQDSDITGYQIQLTMAM</sequence>
<feature type="transmembrane region" description="Helical" evidence="6">
    <location>
        <begin position="227"/>
        <end position="248"/>
    </location>
</feature>
<evidence type="ECO:0000313" key="8">
    <source>
        <dbReference type="EMBL" id="KAF2641012.1"/>
    </source>
</evidence>
<keyword evidence="2 6" id="KW-0812">Transmembrane</keyword>
<reference evidence="8" key="1">
    <citation type="journal article" date="2020" name="Stud. Mycol.">
        <title>101 Dothideomycetes genomes: a test case for predicting lifestyles and emergence of pathogens.</title>
        <authorList>
            <person name="Haridas S."/>
            <person name="Albert R."/>
            <person name="Binder M."/>
            <person name="Bloem J."/>
            <person name="Labutti K."/>
            <person name="Salamov A."/>
            <person name="Andreopoulos B."/>
            <person name="Baker S."/>
            <person name="Barry K."/>
            <person name="Bills G."/>
            <person name="Bluhm B."/>
            <person name="Cannon C."/>
            <person name="Castanera R."/>
            <person name="Culley D."/>
            <person name="Daum C."/>
            <person name="Ezra D."/>
            <person name="Gonzalez J."/>
            <person name="Henrissat B."/>
            <person name="Kuo A."/>
            <person name="Liang C."/>
            <person name="Lipzen A."/>
            <person name="Lutzoni F."/>
            <person name="Magnuson J."/>
            <person name="Mondo S."/>
            <person name="Nolan M."/>
            <person name="Ohm R."/>
            <person name="Pangilinan J."/>
            <person name="Park H.-J."/>
            <person name="Ramirez L."/>
            <person name="Alfaro M."/>
            <person name="Sun H."/>
            <person name="Tritt A."/>
            <person name="Yoshinaga Y."/>
            <person name="Zwiers L.-H."/>
            <person name="Turgeon B."/>
            <person name="Goodwin S."/>
            <person name="Spatafora J."/>
            <person name="Crous P."/>
            <person name="Grigoriev I."/>
        </authorList>
    </citation>
    <scope>NUCLEOTIDE SEQUENCE</scope>
    <source>
        <strain evidence="8">CBS 473.64</strain>
    </source>
</reference>
<keyword evidence="4 6" id="KW-0472">Membrane</keyword>
<comment type="similarity">
    <text evidence="5">Belongs to the SAT4 family.</text>
</comment>
<dbReference type="EMBL" id="MU006783">
    <property type="protein sequence ID" value="KAF2641012.1"/>
    <property type="molecule type" value="Genomic_DNA"/>
</dbReference>
<evidence type="ECO:0000256" key="2">
    <source>
        <dbReference type="ARBA" id="ARBA00022692"/>
    </source>
</evidence>
<evidence type="ECO:0000256" key="6">
    <source>
        <dbReference type="SAM" id="Phobius"/>
    </source>
</evidence>
<feature type="transmembrane region" description="Helical" evidence="6">
    <location>
        <begin position="20"/>
        <end position="47"/>
    </location>
</feature>
<feature type="transmembrane region" description="Helical" evidence="6">
    <location>
        <begin position="139"/>
        <end position="161"/>
    </location>
</feature>